<dbReference type="SUPFAM" id="SSF55781">
    <property type="entry name" value="GAF domain-like"/>
    <property type="match status" value="1"/>
</dbReference>
<dbReference type="InterPro" id="IPR001279">
    <property type="entry name" value="Metallo-B-lactamas"/>
</dbReference>
<dbReference type="SMART" id="SM00065">
    <property type="entry name" value="GAF"/>
    <property type="match status" value="1"/>
</dbReference>
<organism evidence="5 6">
    <name type="scientific">Candidatus Nitrospira neomarina</name>
    <dbReference type="NCBI Taxonomy" id="3020899"/>
    <lineage>
        <taxon>Bacteria</taxon>
        <taxon>Pseudomonadati</taxon>
        <taxon>Nitrospirota</taxon>
        <taxon>Nitrospiria</taxon>
        <taxon>Nitrospirales</taxon>
        <taxon>Nitrospiraceae</taxon>
        <taxon>Nitrospira</taxon>
    </lineage>
</organism>
<dbReference type="PANTHER" id="PTHR43102">
    <property type="entry name" value="SLR1143 PROTEIN"/>
    <property type="match status" value="1"/>
</dbReference>
<dbReference type="AlphaFoldDB" id="A0AA96GIQ4"/>
<evidence type="ECO:0000313" key="6">
    <source>
        <dbReference type="Proteomes" id="UP001302494"/>
    </source>
</evidence>
<dbReference type="Pfam" id="PF01590">
    <property type="entry name" value="GAF"/>
    <property type="match status" value="1"/>
</dbReference>
<dbReference type="KEGG" id="nneo:PQG83_14285"/>
<evidence type="ECO:0000259" key="4">
    <source>
        <dbReference type="PROSITE" id="PS50110"/>
    </source>
</evidence>
<dbReference type="InterPro" id="IPR003018">
    <property type="entry name" value="GAF"/>
</dbReference>
<dbReference type="Proteomes" id="UP001302494">
    <property type="component" value="Chromosome"/>
</dbReference>
<evidence type="ECO:0000256" key="2">
    <source>
        <dbReference type="ARBA" id="ARBA00022777"/>
    </source>
</evidence>
<dbReference type="Gene3D" id="3.30.450.40">
    <property type="match status" value="1"/>
</dbReference>
<evidence type="ECO:0000256" key="1">
    <source>
        <dbReference type="ARBA" id="ARBA00022679"/>
    </source>
</evidence>
<evidence type="ECO:0000256" key="3">
    <source>
        <dbReference type="PROSITE-ProRule" id="PRU00169"/>
    </source>
</evidence>
<dbReference type="InterPro" id="IPR001789">
    <property type="entry name" value="Sig_transdc_resp-reg_receiver"/>
</dbReference>
<dbReference type="PROSITE" id="PS50110">
    <property type="entry name" value="RESPONSE_REGULATORY"/>
    <property type="match status" value="1"/>
</dbReference>
<feature type="domain" description="Response regulatory" evidence="4">
    <location>
        <begin position="286"/>
        <end position="401"/>
    </location>
</feature>
<dbReference type="InterPro" id="IPR029016">
    <property type="entry name" value="GAF-like_dom_sf"/>
</dbReference>
<keyword evidence="2" id="KW-0418">Kinase</keyword>
<feature type="modified residue" description="4-aspartylphosphate" evidence="3">
    <location>
        <position position="335"/>
    </location>
</feature>
<dbReference type="Gene3D" id="3.60.15.10">
    <property type="entry name" value="Ribonuclease Z/Hydroxyacylglutathione hydrolase-like"/>
    <property type="match status" value="1"/>
</dbReference>
<dbReference type="SUPFAM" id="SSF56281">
    <property type="entry name" value="Metallo-hydrolase/oxidoreductase"/>
    <property type="match status" value="1"/>
</dbReference>
<dbReference type="PANTHER" id="PTHR43102:SF2">
    <property type="entry name" value="GAF DOMAIN-CONTAINING PROTEIN"/>
    <property type="match status" value="1"/>
</dbReference>
<keyword evidence="3" id="KW-0597">Phosphoprotein</keyword>
<accession>A0AA96GIQ4</accession>
<dbReference type="CDD" id="cd07715">
    <property type="entry name" value="TaR3-like_MBL-fold"/>
    <property type="match status" value="1"/>
</dbReference>
<keyword evidence="6" id="KW-1185">Reference proteome</keyword>
<keyword evidence="1" id="KW-0808">Transferase</keyword>
<dbReference type="GO" id="GO:0016301">
    <property type="term" value="F:kinase activity"/>
    <property type="evidence" value="ECO:0007669"/>
    <property type="project" value="UniProtKB-KW"/>
</dbReference>
<sequence>MRSDSGTLVVIDCGTGAHGLGQSLVAEVIQPLRGHLLISHTHWDHIQGIPFFAPLFASGNEWDIYAPHSLRESIRDTLAGQMQYTYFPMTIEALGASITYHDLVEGMFEVGDITVRSRYLNHPALTLGYRLDADGVSIVYACDHEPFSRKSSTDRIEVGEQDRQHAEFMRGADLVIHDAQYIALEYAEKIGWGHSPAEYAIELCHAAEVKQLALTHHDPTRDDESLDQIVHAMRARLKLTNKPLHVFAAAEGETIKLKSRADRETTKGTKEFSAVTPIAPVLSESLIFLGATDAQTAEVIKGAAEAEDVRLISATRTQNAIQTIEAEPPSLVIVDEQSVGGDALAVCRRVKALGTRVTPQAPIVVVADRENTASALADFATDWMLRPFSQPYARTRIRAWILRTTCRWIRAQWPENEEARLAALVKLKILDTEPEERFDRIARIASEAFNVPIALVSLIDRDRQWFKACIGLNVKETPRDMAFCAHAILENRVLIVPDTFLDTRFADNPLVTGEPRIRFYAGCPLRLPDGYLIGTLCLIDSRPRHLDGGKINLLRDLGKLVETELLRGLK</sequence>
<dbReference type="Gene3D" id="3.40.50.2300">
    <property type="match status" value="1"/>
</dbReference>
<dbReference type="SUPFAM" id="SSF52172">
    <property type="entry name" value="CheY-like"/>
    <property type="match status" value="1"/>
</dbReference>
<dbReference type="InterPro" id="IPR036866">
    <property type="entry name" value="RibonucZ/Hydroxyglut_hydro"/>
</dbReference>
<dbReference type="GO" id="GO:0000160">
    <property type="term" value="P:phosphorelay signal transduction system"/>
    <property type="evidence" value="ECO:0007669"/>
    <property type="project" value="InterPro"/>
</dbReference>
<dbReference type="EMBL" id="CP116968">
    <property type="protein sequence ID" value="WNM60920.1"/>
    <property type="molecule type" value="Genomic_DNA"/>
</dbReference>
<dbReference type="Pfam" id="PF12706">
    <property type="entry name" value="Lactamase_B_2"/>
    <property type="match status" value="1"/>
</dbReference>
<dbReference type="InterPro" id="IPR011006">
    <property type="entry name" value="CheY-like_superfamily"/>
</dbReference>
<evidence type="ECO:0000313" key="5">
    <source>
        <dbReference type="EMBL" id="WNM60920.1"/>
    </source>
</evidence>
<gene>
    <name evidence="5" type="ORF">PQG83_14285</name>
</gene>
<name>A0AA96GIQ4_9BACT</name>
<protein>
    <submittedName>
        <fullName evidence="5">MBL fold metallo-hydrolase</fullName>
    </submittedName>
</protein>
<reference evidence="5 6" key="1">
    <citation type="submission" date="2023-01" db="EMBL/GenBank/DDBJ databases">
        <title>Cultivation and genomic characterization of new, ubiquitous marine nitrite-oxidizing bacteria from the Nitrospirales.</title>
        <authorList>
            <person name="Mueller A.J."/>
            <person name="Daebeler A."/>
            <person name="Herbold C.W."/>
            <person name="Kirkegaard R.H."/>
            <person name="Daims H."/>
        </authorList>
    </citation>
    <scope>NUCLEOTIDE SEQUENCE [LARGE SCALE GENOMIC DNA]</scope>
    <source>
        <strain evidence="5 6">DK</strain>
    </source>
</reference>
<proteinExistence type="predicted"/>